<organism evidence="1 2">
    <name type="scientific">Teichococcus wenyumeiae</name>
    <dbReference type="NCBI Taxonomy" id="2478470"/>
    <lineage>
        <taxon>Bacteria</taxon>
        <taxon>Pseudomonadati</taxon>
        <taxon>Pseudomonadota</taxon>
        <taxon>Alphaproteobacteria</taxon>
        <taxon>Acetobacterales</taxon>
        <taxon>Roseomonadaceae</taxon>
        <taxon>Roseomonas</taxon>
    </lineage>
</organism>
<feature type="non-terminal residue" evidence="1">
    <location>
        <position position="1"/>
    </location>
</feature>
<sequence length="53" mass="5644">AGPFAVEQPPSPEARLKALGALARAGFPRDLAERALDMDPEDATDRLLASRRG</sequence>
<protein>
    <submittedName>
        <fullName evidence="1">Regulatory protein RecX</fullName>
    </submittedName>
</protein>
<comment type="caution">
    <text evidence="1">The sequence shown here is derived from an EMBL/GenBank/DDBJ whole genome shotgun (WGS) entry which is preliminary data.</text>
</comment>
<evidence type="ECO:0000313" key="2">
    <source>
        <dbReference type="Proteomes" id="UP000278036"/>
    </source>
</evidence>
<accession>A0A3A9JBJ8</accession>
<gene>
    <name evidence="1" type="ORF">D6Z83_27425</name>
</gene>
<reference evidence="1 2" key="1">
    <citation type="submission" date="2018-09" db="EMBL/GenBank/DDBJ databases">
        <title>Roseomonas sp. nov., isolated from feces of Tibetan antelopes in the Qinghai-Tibet plateau, China.</title>
        <authorList>
            <person name="Tian Z."/>
        </authorList>
    </citation>
    <scope>NUCLEOTIDE SEQUENCE [LARGE SCALE GENOMIC DNA]</scope>
    <source>
        <strain evidence="1 2">Z24</strain>
    </source>
</reference>
<evidence type="ECO:0000313" key="1">
    <source>
        <dbReference type="EMBL" id="RKK00774.1"/>
    </source>
</evidence>
<dbReference type="InParanoid" id="A0A3A9JBJ8"/>
<name>A0A3A9JBJ8_9PROT</name>
<proteinExistence type="predicted"/>
<dbReference type="EMBL" id="RAQU01000389">
    <property type="protein sequence ID" value="RKK00774.1"/>
    <property type="molecule type" value="Genomic_DNA"/>
</dbReference>
<dbReference type="AlphaFoldDB" id="A0A3A9JBJ8"/>
<dbReference type="Proteomes" id="UP000278036">
    <property type="component" value="Unassembled WGS sequence"/>
</dbReference>